<sequence>MGRCGQLQEKLSRILARGRAISEGGERCYVRHWLY</sequence>
<reference evidence="1" key="1">
    <citation type="submission" date="2014-09" db="EMBL/GenBank/DDBJ databases">
        <authorList>
            <person name="Magalhaes I.L.F."/>
            <person name="Oliveira U."/>
            <person name="Santos F.R."/>
            <person name="Vidigal T.H.D.A."/>
            <person name="Brescovit A.D."/>
            <person name="Santos A.J."/>
        </authorList>
    </citation>
    <scope>NUCLEOTIDE SEQUENCE</scope>
    <source>
        <tissue evidence="1">Shoot tissue taken approximately 20 cm above the soil surface</tissue>
    </source>
</reference>
<accession>A0A0A8YX86</accession>
<name>A0A0A8YX86_ARUDO</name>
<protein>
    <submittedName>
        <fullName evidence="1">Uncharacterized protein</fullName>
    </submittedName>
</protein>
<proteinExistence type="predicted"/>
<dbReference type="AlphaFoldDB" id="A0A0A8YX86"/>
<reference evidence="1" key="2">
    <citation type="journal article" date="2015" name="Data Brief">
        <title>Shoot transcriptome of the giant reed, Arundo donax.</title>
        <authorList>
            <person name="Barrero R.A."/>
            <person name="Guerrero F.D."/>
            <person name="Moolhuijzen P."/>
            <person name="Goolsby J.A."/>
            <person name="Tidwell J."/>
            <person name="Bellgard S.E."/>
            <person name="Bellgard M.I."/>
        </authorList>
    </citation>
    <scope>NUCLEOTIDE SEQUENCE</scope>
    <source>
        <tissue evidence="1">Shoot tissue taken approximately 20 cm above the soil surface</tissue>
    </source>
</reference>
<dbReference type="EMBL" id="GBRH01267862">
    <property type="protein sequence ID" value="JAD30033.1"/>
    <property type="molecule type" value="Transcribed_RNA"/>
</dbReference>
<evidence type="ECO:0000313" key="1">
    <source>
        <dbReference type="EMBL" id="JAD30033.1"/>
    </source>
</evidence>
<organism evidence="1">
    <name type="scientific">Arundo donax</name>
    <name type="common">Giant reed</name>
    <name type="synonym">Donax arundinaceus</name>
    <dbReference type="NCBI Taxonomy" id="35708"/>
    <lineage>
        <taxon>Eukaryota</taxon>
        <taxon>Viridiplantae</taxon>
        <taxon>Streptophyta</taxon>
        <taxon>Embryophyta</taxon>
        <taxon>Tracheophyta</taxon>
        <taxon>Spermatophyta</taxon>
        <taxon>Magnoliopsida</taxon>
        <taxon>Liliopsida</taxon>
        <taxon>Poales</taxon>
        <taxon>Poaceae</taxon>
        <taxon>PACMAD clade</taxon>
        <taxon>Arundinoideae</taxon>
        <taxon>Arundineae</taxon>
        <taxon>Arundo</taxon>
    </lineage>
</organism>